<gene>
    <name evidence="11" type="ORF">EDM52_18940</name>
</gene>
<keyword evidence="9" id="KW-0472">Membrane</keyword>
<comment type="caution">
    <text evidence="11">The sequence shown here is derived from an EMBL/GenBank/DDBJ whole genome shotgun (WGS) entry which is preliminary data.</text>
</comment>
<dbReference type="PANTHER" id="PTHR30570:SF1">
    <property type="entry name" value="PHOSPHATE-BINDING PROTEIN PSTS"/>
    <property type="match status" value="1"/>
</dbReference>
<evidence type="ECO:0000256" key="6">
    <source>
        <dbReference type="ARBA" id="ARBA00022729"/>
    </source>
</evidence>
<feature type="transmembrane region" description="Helical" evidence="9">
    <location>
        <begin position="9"/>
        <end position="31"/>
    </location>
</feature>
<protein>
    <recommendedName>
        <fullName evidence="10">PBP domain-containing protein</fullName>
    </recommendedName>
</protein>
<keyword evidence="9" id="KW-0812">Transmembrane</keyword>
<feature type="transmembrane region" description="Helical" evidence="9">
    <location>
        <begin position="65"/>
        <end position="84"/>
    </location>
</feature>
<dbReference type="Gene3D" id="3.40.190.10">
    <property type="entry name" value="Periplasmic binding protein-like II"/>
    <property type="match status" value="2"/>
</dbReference>
<sequence>MGEWIGKILGYLAAAFCIAFIGFAILIITLLNGGQIFYAPLVIVVTVVCLIYMFMLFFVPTKLRIANRSLVGLLVVCALTVTGYEINQAYHNSIPTVSEQDFDLRAYQPYQENTKAQSLGQPATLKLDSNLPRLDGATALYPLYSAFVQAVYPKKEYDLHDHQVRASTTPEAYEYLLDGTADMIFVAGPSTQQLAIAKEKGIEMKLTPIGREAFVFFVHADNPVKGLTTEQIQGIYSGAITNWQEVGGKNEPIRAFQRPENSGSQTALEKFMGNIPIMEPPNENRVSGMGGIIEKTSDYKNYPNAIGYSFRFFATEMVQNGNIRLLEVNGVLPSKATITDQSYPLSSEFYVITAGSQNPNVPKLIDWILSEQGQALVEKTGYTPLTGY</sequence>
<organism evidence="11 12">
    <name type="scientific">Brevibacillus invocatus</name>
    <dbReference type="NCBI Taxonomy" id="173959"/>
    <lineage>
        <taxon>Bacteria</taxon>
        <taxon>Bacillati</taxon>
        <taxon>Bacillota</taxon>
        <taxon>Bacilli</taxon>
        <taxon>Bacillales</taxon>
        <taxon>Paenibacillaceae</taxon>
        <taxon>Brevibacillus</taxon>
    </lineage>
</organism>
<keyword evidence="7" id="KW-0564">Palmitate</keyword>
<keyword evidence="6" id="KW-0732">Signal</keyword>
<accession>A0A3M8C1S5</accession>
<dbReference type="InterPro" id="IPR050811">
    <property type="entry name" value="Phosphate_ABC_transporter"/>
</dbReference>
<comment type="similarity">
    <text evidence="3">Belongs to the PstS family.</text>
</comment>
<dbReference type="GO" id="GO:0005886">
    <property type="term" value="C:plasma membrane"/>
    <property type="evidence" value="ECO:0007669"/>
    <property type="project" value="UniProtKB-SubCell"/>
</dbReference>
<comment type="subcellular location">
    <subcellularLocation>
        <location evidence="2">Cell membrane</location>
        <topology evidence="2">Lipid-anchor</topology>
    </subcellularLocation>
</comment>
<evidence type="ECO:0000313" key="11">
    <source>
        <dbReference type="EMBL" id="RNB69549.1"/>
    </source>
</evidence>
<dbReference type="AlphaFoldDB" id="A0A3M8C1S5"/>
<evidence type="ECO:0000313" key="12">
    <source>
        <dbReference type="Proteomes" id="UP000282028"/>
    </source>
</evidence>
<reference evidence="11 12" key="1">
    <citation type="submission" date="2018-10" db="EMBL/GenBank/DDBJ databases">
        <title>Phylogenomics of Brevibacillus.</title>
        <authorList>
            <person name="Dunlap C."/>
        </authorList>
    </citation>
    <scope>NUCLEOTIDE SEQUENCE [LARGE SCALE GENOMIC DNA]</scope>
    <source>
        <strain evidence="11 12">JCM 12215</strain>
    </source>
</reference>
<evidence type="ECO:0000259" key="10">
    <source>
        <dbReference type="Pfam" id="PF12849"/>
    </source>
</evidence>
<evidence type="ECO:0000256" key="1">
    <source>
        <dbReference type="ARBA" id="ARBA00002841"/>
    </source>
</evidence>
<feature type="domain" description="PBP" evidence="10">
    <location>
        <begin position="134"/>
        <end position="371"/>
    </location>
</feature>
<evidence type="ECO:0000256" key="8">
    <source>
        <dbReference type="ARBA" id="ARBA00023288"/>
    </source>
</evidence>
<name>A0A3M8C1S5_9BACL</name>
<evidence type="ECO:0000256" key="2">
    <source>
        <dbReference type="ARBA" id="ARBA00004193"/>
    </source>
</evidence>
<dbReference type="InterPro" id="IPR024370">
    <property type="entry name" value="PBP_domain"/>
</dbReference>
<evidence type="ECO:0000256" key="3">
    <source>
        <dbReference type="ARBA" id="ARBA00008725"/>
    </source>
</evidence>
<dbReference type="PANTHER" id="PTHR30570">
    <property type="entry name" value="PERIPLASMIC PHOSPHATE BINDING COMPONENT OF PHOSPHATE ABC TRANSPORTER"/>
    <property type="match status" value="1"/>
</dbReference>
<feature type="transmembrane region" description="Helical" evidence="9">
    <location>
        <begin position="37"/>
        <end position="58"/>
    </location>
</feature>
<dbReference type="Pfam" id="PF12849">
    <property type="entry name" value="PBP_like_2"/>
    <property type="match status" value="1"/>
</dbReference>
<keyword evidence="5" id="KW-0592">Phosphate transport</keyword>
<evidence type="ECO:0000256" key="5">
    <source>
        <dbReference type="ARBA" id="ARBA00022592"/>
    </source>
</evidence>
<dbReference type="OrthoDB" id="9790048at2"/>
<dbReference type="EMBL" id="RHHR01000037">
    <property type="protein sequence ID" value="RNB69549.1"/>
    <property type="molecule type" value="Genomic_DNA"/>
</dbReference>
<comment type="subunit">
    <text evidence="4">The complex is composed of two ATP-binding proteins (PstB), two transmembrane proteins (PstC and PstA) and a solute-binding protein (PstS).</text>
</comment>
<keyword evidence="12" id="KW-1185">Reference proteome</keyword>
<keyword evidence="8" id="KW-0449">Lipoprotein</keyword>
<evidence type="ECO:0000256" key="4">
    <source>
        <dbReference type="ARBA" id="ARBA00011529"/>
    </source>
</evidence>
<dbReference type="GO" id="GO:0006817">
    <property type="term" value="P:phosphate ion transport"/>
    <property type="evidence" value="ECO:0007669"/>
    <property type="project" value="UniProtKB-KW"/>
</dbReference>
<evidence type="ECO:0000256" key="9">
    <source>
        <dbReference type="SAM" id="Phobius"/>
    </source>
</evidence>
<dbReference type="SUPFAM" id="SSF53850">
    <property type="entry name" value="Periplasmic binding protein-like II"/>
    <property type="match status" value="1"/>
</dbReference>
<keyword evidence="5" id="KW-0813">Transport</keyword>
<dbReference type="RefSeq" id="WP_122910517.1">
    <property type="nucleotide sequence ID" value="NZ_CBCSBE010000015.1"/>
</dbReference>
<keyword evidence="9" id="KW-1133">Transmembrane helix</keyword>
<proteinExistence type="inferred from homology"/>
<evidence type="ECO:0000256" key="7">
    <source>
        <dbReference type="ARBA" id="ARBA00023139"/>
    </source>
</evidence>
<comment type="function">
    <text evidence="1">Part of the ABC transporter complex PstSACB involved in phosphate import.</text>
</comment>
<dbReference type="Proteomes" id="UP000282028">
    <property type="component" value="Unassembled WGS sequence"/>
</dbReference>